<dbReference type="Gene3D" id="1.10.510.10">
    <property type="entry name" value="Transferase(Phosphotransferase) domain 1"/>
    <property type="match status" value="1"/>
</dbReference>
<keyword evidence="3" id="KW-0808">Transferase</keyword>
<keyword evidence="4" id="KW-0547">Nucleotide-binding</keyword>
<sequence>MLNKHSGIANPQVPTKYHAAHIGETIGQYTIISKLGWGASCTAWLAKDVSRWPWQSTKYVTLKITNLGDEEKKATEEEIAISRHIAALHSNHEGLPYIRLVKESFQVEGLLGQHICLVFEPLREPIWLLGKHLRSVGVPPGVLKPFLRIILQGLDFLHSECHIIHTDLKADNFLIGFEDANVFQRYVRQQELDPAPHVFRNERPVYHSRPDFGSLTKGTGLLRICDFSAAVFGDVATPHNHDIQPLPFCAPEVLLKAGWTYSADIWNLGTVLWELLGDTTLFGGMEFSREAHIAQMIRLLGPPPLEFLKKCDPSIRDGLFSAQGEDKRLFIEFVRKMLRWEPERRLTAKELYNDPWLHSKA</sequence>
<evidence type="ECO:0000256" key="6">
    <source>
        <dbReference type="ARBA" id="ARBA00022840"/>
    </source>
</evidence>
<reference evidence="10 11" key="1">
    <citation type="journal article" date="2014" name="Nat. Commun.">
        <title>Multiple recent horizontal transfers of a large genomic region in cheese making fungi.</title>
        <authorList>
            <person name="Cheeseman K."/>
            <person name="Ropars J."/>
            <person name="Renault P."/>
            <person name="Dupont J."/>
            <person name="Gouzy J."/>
            <person name="Branca A."/>
            <person name="Abraham A.L."/>
            <person name="Ceppi M."/>
            <person name="Conseiller E."/>
            <person name="Debuchy R."/>
            <person name="Malagnac F."/>
            <person name="Goarin A."/>
            <person name="Silar P."/>
            <person name="Lacoste S."/>
            <person name="Sallet E."/>
            <person name="Bensimon A."/>
            <person name="Giraud T."/>
            <person name="Brygoo Y."/>
        </authorList>
    </citation>
    <scope>NUCLEOTIDE SEQUENCE [LARGE SCALE GENOMIC DNA]</scope>
    <source>
        <strain evidence="11">FM 013</strain>
    </source>
</reference>
<dbReference type="PROSITE" id="PS00108">
    <property type="entry name" value="PROTEIN_KINASE_ST"/>
    <property type="match status" value="1"/>
</dbReference>
<dbReference type="PROSITE" id="PS50011">
    <property type="entry name" value="PROTEIN_KINASE_DOM"/>
    <property type="match status" value="1"/>
</dbReference>
<dbReference type="SUPFAM" id="SSF56112">
    <property type="entry name" value="Protein kinase-like (PK-like)"/>
    <property type="match status" value="1"/>
</dbReference>
<evidence type="ECO:0000256" key="3">
    <source>
        <dbReference type="ARBA" id="ARBA00022679"/>
    </source>
</evidence>
<evidence type="ECO:0000256" key="4">
    <source>
        <dbReference type="ARBA" id="ARBA00022741"/>
    </source>
</evidence>
<evidence type="ECO:0000256" key="2">
    <source>
        <dbReference type="ARBA" id="ARBA00022527"/>
    </source>
</evidence>
<evidence type="ECO:0000259" key="9">
    <source>
        <dbReference type="PROSITE" id="PS50011"/>
    </source>
</evidence>
<keyword evidence="11" id="KW-1185">Reference proteome</keyword>
<evidence type="ECO:0000313" key="10">
    <source>
        <dbReference type="EMBL" id="CRL21344.1"/>
    </source>
</evidence>
<dbReference type="InterPro" id="IPR000719">
    <property type="entry name" value="Prot_kinase_dom"/>
</dbReference>
<dbReference type="SMART" id="SM00220">
    <property type="entry name" value="S_TKc"/>
    <property type="match status" value="1"/>
</dbReference>
<proteinExistence type="predicted"/>
<keyword evidence="2" id="KW-0723">Serine/threonine-protein kinase</keyword>
<feature type="domain" description="Protein kinase" evidence="9">
    <location>
        <begin position="29"/>
        <end position="357"/>
    </location>
</feature>
<dbReference type="AlphaFoldDB" id="A0A0G4P4W0"/>
<comment type="catalytic activity">
    <reaction evidence="7">
        <text>L-threonyl-[protein] + ATP = O-phospho-L-threonyl-[protein] + ADP + H(+)</text>
        <dbReference type="Rhea" id="RHEA:46608"/>
        <dbReference type="Rhea" id="RHEA-COMP:11060"/>
        <dbReference type="Rhea" id="RHEA-COMP:11605"/>
        <dbReference type="ChEBI" id="CHEBI:15378"/>
        <dbReference type="ChEBI" id="CHEBI:30013"/>
        <dbReference type="ChEBI" id="CHEBI:30616"/>
        <dbReference type="ChEBI" id="CHEBI:61977"/>
        <dbReference type="ChEBI" id="CHEBI:456216"/>
        <dbReference type="EC" id="2.7.11.1"/>
    </reaction>
</comment>
<evidence type="ECO:0000256" key="8">
    <source>
        <dbReference type="ARBA" id="ARBA00048679"/>
    </source>
</evidence>
<keyword evidence="6" id="KW-0067">ATP-binding</keyword>
<dbReference type="InterPro" id="IPR008271">
    <property type="entry name" value="Ser/Thr_kinase_AS"/>
</dbReference>
<dbReference type="InterPro" id="IPR051334">
    <property type="entry name" value="SRPK"/>
</dbReference>
<comment type="catalytic activity">
    <reaction evidence="8">
        <text>L-seryl-[protein] + ATP = O-phospho-L-seryl-[protein] + ADP + H(+)</text>
        <dbReference type="Rhea" id="RHEA:17989"/>
        <dbReference type="Rhea" id="RHEA-COMP:9863"/>
        <dbReference type="Rhea" id="RHEA-COMP:11604"/>
        <dbReference type="ChEBI" id="CHEBI:15378"/>
        <dbReference type="ChEBI" id="CHEBI:29999"/>
        <dbReference type="ChEBI" id="CHEBI:30616"/>
        <dbReference type="ChEBI" id="CHEBI:83421"/>
        <dbReference type="ChEBI" id="CHEBI:456216"/>
        <dbReference type="EC" id="2.7.11.1"/>
    </reaction>
</comment>
<evidence type="ECO:0000313" key="11">
    <source>
        <dbReference type="Proteomes" id="UP000053732"/>
    </source>
</evidence>
<dbReference type="STRING" id="1429867.A0A0G4P4W0"/>
<organism evidence="10 11">
    <name type="scientific">Penicillium camemberti (strain FM 013)</name>
    <dbReference type="NCBI Taxonomy" id="1429867"/>
    <lineage>
        <taxon>Eukaryota</taxon>
        <taxon>Fungi</taxon>
        <taxon>Dikarya</taxon>
        <taxon>Ascomycota</taxon>
        <taxon>Pezizomycotina</taxon>
        <taxon>Eurotiomycetes</taxon>
        <taxon>Eurotiomycetidae</taxon>
        <taxon>Eurotiales</taxon>
        <taxon>Aspergillaceae</taxon>
        <taxon>Penicillium</taxon>
    </lineage>
</organism>
<accession>A0A0G4P4W0</accession>
<dbReference type="PANTHER" id="PTHR47634:SF9">
    <property type="entry name" value="PROTEIN KINASE DOMAIN-CONTAINING PROTEIN-RELATED"/>
    <property type="match status" value="1"/>
</dbReference>
<name>A0A0G4P4W0_PENC3</name>
<dbReference type="GO" id="GO:0004674">
    <property type="term" value="F:protein serine/threonine kinase activity"/>
    <property type="evidence" value="ECO:0007669"/>
    <property type="project" value="UniProtKB-KW"/>
</dbReference>
<dbReference type="Gene3D" id="3.30.200.20">
    <property type="entry name" value="Phosphorylase Kinase, domain 1"/>
    <property type="match status" value="1"/>
</dbReference>
<dbReference type="EC" id="2.7.11.1" evidence="1"/>
<evidence type="ECO:0000256" key="1">
    <source>
        <dbReference type="ARBA" id="ARBA00012513"/>
    </source>
</evidence>
<dbReference type="GO" id="GO:0005634">
    <property type="term" value="C:nucleus"/>
    <property type="evidence" value="ECO:0007669"/>
    <property type="project" value="TreeGrafter"/>
</dbReference>
<protein>
    <recommendedName>
        <fullName evidence="1">non-specific serine/threonine protein kinase</fullName>
        <ecNumber evidence="1">2.7.11.1</ecNumber>
    </recommendedName>
</protein>
<dbReference type="Pfam" id="PF00069">
    <property type="entry name" value="Pkinase"/>
    <property type="match status" value="1"/>
</dbReference>
<dbReference type="InterPro" id="IPR011009">
    <property type="entry name" value="Kinase-like_dom_sf"/>
</dbReference>
<dbReference type="Proteomes" id="UP000053732">
    <property type="component" value="Unassembled WGS sequence"/>
</dbReference>
<dbReference type="GO" id="GO:0000245">
    <property type="term" value="P:spliceosomal complex assembly"/>
    <property type="evidence" value="ECO:0007669"/>
    <property type="project" value="TreeGrafter"/>
</dbReference>
<dbReference type="EMBL" id="HG793138">
    <property type="protein sequence ID" value="CRL21344.1"/>
    <property type="molecule type" value="Genomic_DNA"/>
</dbReference>
<gene>
    <name evidence="10" type="ORF">PCAMFM013_S005g000508</name>
</gene>
<evidence type="ECO:0000256" key="7">
    <source>
        <dbReference type="ARBA" id="ARBA00047899"/>
    </source>
</evidence>
<evidence type="ECO:0000256" key="5">
    <source>
        <dbReference type="ARBA" id="ARBA00022777"/>
    </source>
</evidence>
<dbReference type="PANTHER" id="PTHR47634">
    <property type="entry name" value="PROTEIN KINASE DOMAIN-CONTAINING PROTEIN-RELATED"/>
    <property type="match status" value="1"/>
</dbReference>
<keyword evidence="5 10" id="KW-0418">Kinase</keyword>
<dbReference type="GO" id="GO:0005737">
    <property type="term" value="C:cytoplasm"/>
    <property type="evidence" value="ECO:0007669"/>
    <property type="project" value="TreeGrafter"/>
</dbReference>
<dbReference type="GO" id="GO:0050684">
    <property type="term" value="P:regulation of mRNA processing"/>
    <property type="evidence" value="ECO:0007669"/>
    <property type="project" value="TreeGrafter"/>
</dbReference>
<dbReference type="GO" id="GO:0005524">
    <property type="term" value="F:ATP binding"/>
    <property type="evidence" value="ECO:0007669"/>
    <property type="project" value="UniProtKB-KW"/>
</dbReference>